<evidence type="ECO:0000313" key="7">
    <source>
        <dbReference type="EMBL" id="KAH0943467.1"/>
    </source>
</evidence>
<evidence type="ECO:0000256" key="5">
    <source>
        <dbReference type="ARBA" id="ARBA00066422"/>
    </source>
</evidence>
<accession>A0ABQ8EP58</accession>
<dbReference type="Proteomes" id="UP000824890">
    <property type="component" value="Unassembled WGS sequence"/>
</dbReference>
<evidence type="ECO:0000256" key="2">
    <source>
        <dbReference type="ARBA" id="ARBA00022604"/>
    </source>
</evidence>
<dbReference type="PROSITE" id="PS50181">
    <property type="entry name" value="FBOX"/>
    <property type="match status" value="1"/>
</dbReference>
<comment type="pathway">
    <text evidence="4">Cofactor biosynthesis; coenzyme A biosynthesis; CoA from (R)-pantothenate: step 3/5.</text>
</comment>
<evidence type="ECO:0000256" key="1">
    <source>
        <dbReference type="ARBA" id="ARBA00001917"/>
    </source>
</evidence>
<evidence type="ECO:0000256" key="4">
    <source>
        <dbReference type="ARBA" id="ARBA00060685"/>
    </source>
</evidence>
<feature type="domain" description="F-box" evidence="6">
    <location>
        <begin position="213"/>
        <end position="263"/>
    </location>
</feature>
<dbReference type="SUPFAM" id="SSF52507">
    <property type="entry name" value="Homo-oligomeric flavin-containing Cys decarboxylases, HFCD"/>
    <property type="match status" value="1"/>
</dbReference>
<comment type="similarity">
    <text evidence="3">Belongs to the HFCD (homooligomeric flavin containing Cys decarboxylase) superfamily.</text>
</comment>
<comment type="caution">
    <text evidence="7">The sequence shown here is derived from an EMBL/GenBank/DDBJ whole genome shotgun (WGS) entry which is preliminary data.</text>
</comment>
<proteinExistence type="inferred from homology"/>
<dbReference type="Pfam" id="PF07734">
    <property type="entry name" value="FBA_1"/>
    <property type="match status" value="2"/>
</dbReference>
<dbReference type="Pfam" id="PF02441">
    <property type="entry name" value="Flavoprotein"/>
    <property type="match status" value="1"/>
</dbReference>
<dbReference type="NCBIfam" id="TIGR01640">
    <property type="entry name" value="F_box_assoc_1"/>
    <property type="match status" value="2"/>
</dbReference>
<keyword evidence="2" id="KW-0341">Growth regulation</keyword>
<reference evidence="7 8" key="1">
    <citation type="submission" date="2021-05" db="EMBL/GenBank/DDBJ databases">
        <title>Genome Assembly of Synthetic Allotetraploid Brassica napus Reveals Homoeologous Exchanges between Subgenomes.</title>
        <authorList>
            <person name="Davis J.T."/>
        </authorList>
    </citation>
    <scope>NUCLEOTIDE SEQUENCE [LARGE SCALE GENOMIC DNA]</scope>
    <source>
        <strain evidence="8">cv. Da-Ae</strain>
        <tissue evidence="7">Seedling</tissue>
    </source>
</reference>
<evidence type="ECO:0000259" key="6">
    <source>
        <dbReference type="PROSITE" id="PS50181"/>
    </source>
</evidence>
<dbReference type="PANTHER" id="PTHR14359:SF28">
    <property type="entry name" value="FLAVOPROTEIN DOMAIN-CONTAINING PROTEIN"/>
    <property type="match status" value="1"/>
</dbReference>
<protein>
    <recommendedName>
        <fullName evidence="5">phosphopantothenoylcysteine decarboxylase</fullName>
        <ecNumber evidence="5">4.1.1.36</ecNumber>
    </recommendedName>
</protein>
<gene>
    <name evidence="7" type="ORF">HID58_003104</name>
</gene>
<dbReference type="PANTHER" id="PTHR14359">
    <property type="entry name" value="HOMO-OLIGOMERIC FLAVIN CONTAINING CYS DECARBOXYLASE FAMILY"/>
    <property type="match status" value="1"/>
</dbReference>
<sequence length="650" mass="75000">MRINLLRLGFPRRIPRSVTVPKEPMENGKRDRDDMEVQTAPRKPRVLLAASGSVAAIKFGNLCHCFAEWAEVRAVVSKSSLHFLDRLSLPREVTLYTDEDEWSSWNKIGDPVLHIELRRWADVMVIAPLSANTLAKIAGGLCDNLLTCIVRAWDYSKPVFVAPAMNTLMWNNPFTERHLCSLDELGITLIPPIKKRLACGDYGNGAMAEPSLIYSTVRLFWESQEEILSRLPPQSLVRFRAVSKRWNSLLNNKSFINKHFYTLLVGIQICNTAESLLAMNSCSVNILHSIRRWRQRSGLHVHKLLLYHPPQVAAIYECASHVLRYINAPYEVRMPEIDRRSHVSLYGNLYWIDYNLQTGEYFIQSFDFTREIFKPFCLLPLQDNHCLNELRLAVWKGDRFSLLKQKFLRRKIEIWVTKNKIDDKEEVVWINFMTLTTTNLPNLFHKKCGVSYFIYDKTLFMCCGDDEASHPCIYIVKGDVCNKIQIGYGQVSWFSHCAYVPNLISITLIPHIKKRLACGDYGNGAMAEPSLIYSTNTPDEVHIPEIVIRSYVSLYGNLYWIAYSPQTPENFIQSFDFTREVFKTVCLLPLQENPCLDELLLAVCKGNRFSLLKQCYLSRKIEIWVMENKIDDKEEMAWINLMTSTATNLP</sequence>
<dbReference type="InterPro" id="IPR036047">
    <property type="entry name" value="F-box-like_dom_sf"/>
</dbReference>
<dbReference type="SUPFAM" id="SSF81383">
    <property type="entry name" value="F-box domain"/>
    <property type="match status" value="1"/>
</dbReference>
<dbReference type="Gene3D" id="1.20.1280.50">
    <property type="match status" value="1"/>
</dbReference>
<dbReference type="InterPro" id="IPR017451">
    <property type="entry name" value="F-box-assoc_interact_dom"/>
</dbReference>
<dbReference type="SMART" id="SM00256">
    <property type="entry name" value="FBOX"/>
    <property type="match status" value="1"/>
</dbReference>
<dbReference type="InterPro" id="IPR036551">
    <property type="entry name" value="Flavin_trans-like"/>
</dbReference>
<dbReference type="CDD" id="cd22157">
    <property type="entry name" value="F-box_AtFBW1-like"/>
    <property type="match status" value="1"/>
</dbReference>
<evidence type="ECO:0000256" key="3">
    <source>
        <dbReference type="ARBA" id="ARBA00038350"/>
    </source>
</evidence>
<name>A0ABQ8EP58_BRANA</name>
<dbReference type="InterPro" id="IPR006527">
    <property type="entry name" value="F-box-assoc_dom_typ1"/>
</dbReference>
<comment type="cofactor">
    <cofactor evidence="1">
        <name>FMN</name>
        <dbReference type="ChEBI" id="CHEBI:58210"/>
    </cofactor>
</comment>
<organism evidence="7 8">
    <name type="scientific">Brassica napus</name>
    <name type="common">Rape</name>
    <dbReference type="NCBI Taxonomy" id="3708"/>
    <lineage>
        <taxon>Eukaryota</taxon>
        <taxon>Viridiplantae</taxon>
        <taxon>Streptophyta</taxon>
        <taxon>Embryophyta</taxon>
        <taxon>Tracheophyta</taxon>
        <taxon>Spermatophyta</taxon>
        <taxon>Magnoliopsida</taxon>
        <taxon>eudicotyledons</taxon>
        <taxon>Gunneridae</taxon>
        <taxon>Pentapetalae</taxon>
        <taxon>rosids</taxon>
        <taxon>malvids</taxon>
        <taxon>Brassicales</taxon>
        <taxon>Brassicaceae</taxon>
        <taxon>Brassiceae</taxon>
        <taxon>Brassica</taxon>
    </lineage>
</organism>
<dbReference type="EMBL" id="JAGKQM010000001">
    <property type="protein sequence ID" value="KAH0943467.1"/>
    <property type="molecule type" value="Genomic_DNA"/>
</dbReference>
<dbReference type="InterPro" id="IPR001810">
    <property type="entry name" value="F-box_dom"/>
</dbReference>
<keyword evidence="8" id="KW-1185">Reference proteome</keyword>
<evidence type="ECO:0000313" key="8">
    <source>
        <dbReference type="Proteomes" id="UP000824890"/>
    </source>
</evidence>
<dbReference type="InterPro" id="IPR003382">
    <property type="entry name" value="Flavoprotein"/>
</dbReference>
<dbReference type="Pfam" id="PF00646">
    <property type="entry name" value="F-box"/>
    <property type="match status" value="1"/>
</dbReference>
<dbReference type="Gene3D" id="3.40.50.1950">
    <property type="entry name" value="Flavin prenyltransferase-like"/>
    <property type="match status" value="1"/>
</dbReference>
<dbReference type="EC" id="4.1.1.36" evidence="5"/>